<dbReference type="PANTHER" id="PTHR23028:SF131">
    <property type="entry name" value="BLR2367 PROTEIN"/>
    <property type="match status" value="1"/>
</dbReference>
<feature type="transmembrane region" description="Helical" evidence="1">
    <location>
        <begin position="145"/>
        <end position="162"/>
    </location>
</feature>
<dbReference type="Proteomes" id="UP000194641">
    <property type="component" value="Unassembled WGS sequence"/>
</dbReference>
<dbReference type="AlphaFoldDB" id="A0A252AIZ7"/>
<feature type="transmembrane region" description="Helical" evidence="1">
    <location>
        <begin position="228"/>
        <end position="247"/>
    </location>
</feature>
<organism evidence="3 4">
    <name type="scientific">Acetobacter indonesiensis</name>
    <dbReference type="NCBI Taxonomy" id="104101"/>
    <lineage>
        <taxon>Bacteria</taxon>
        <taxon>Pseudomonadati</taxon>
        <taxon>Pseudomonadota</taxon>
        <taxon>Alphaproteobacteria</taxon>
        <taxon>Acetobacterales</taxon>
        <taxon>Acetobacteraceae</taxon>
        <taxon>Acetobacter</taxon>
    </lineage>
</organism>
<accession>A0A252AIZ7</accession>
<dbReference type="InterPro" id="IPR002656">
    <property type="entry name" value="Acyl_transf_3_dom"/>
</dbReference>
<dbReference type="EMBL" id="JOPA01000075">
    <property type="protein sequence ID" value="OUI89544.1"/>
    <property type="molecule type" value="Genomic_DNA"/>
</dbReference>
<sequence length="376" mass="42607">MRNVHFEAIQALRAVAALGVCTMHCVDLKVGLYKQNEWPFFFKLSNYLNSICGSGVDLFFVLSGFLIYSISMKTTRSERSSAAWQFAVKRAFRIYPLYWFVLLTMVVTQIGLHFESAAQTIGKITPRTIFLLTDSIPFPPPGWTLSYEVWFYAGSSLIIFILPKRKILSGFALWGIIQIILYYLIVKKIIDCHFYALRQPQVLDFFLGCLVAFIIKIRRIKNTCLDKFLALGVSFVVLLTGAIISYAREPSGALGWGERVVYSGIPSALAVYALVGLERQGRLRAPLGLVHLGDISYSIYLWHFEISAVSFWIMLHLKVYAQLPPLILVILEIITTIIVSIMTYALIEKPSQILARFVLHLQSSRAIEVFPESISR</sequence>
<feature type="transmembrane region" description="Helical" evidence="1">
    <location>
        <begin position="167"/>
        <end position="185"/>
    </location>
</feature>
<feature type="transmembrane region" description="Helical" evidence="1">
    <location>
        <begin position="91"/>
        <end position="112"/>
    </location>
</feature>
<evidence type="ECO:0000313" key="4">
    <source>
        <dbReference type="Proteomes" id="UP000194641"/>
    </source>
</evidence>
<feature type="domain" description="Acyltransferase 3" evidence="2">
    <location>
        <begin position="8"/>
        <end position="343"/>
    </location>
</feature>
<dbReference type="GO" id="GO:0016747">
    <property type="term" value="F:acyltransferase activity, transferring groups other than amino-acyl groups"/>
    <property type="evidence" value="ECO:0007669"/>
    <property type="project" value="InterPro"/>
</dbReference>
<proteinExistence type="predicted"/>
<feature type="transmembrane region" description="Helical" evidence="1">
    <location>
        <begin position="47"/>
        <end position="70"/>
    </location>
</feature>
<comment type="caution">
    <text evidence="3">The sequence shown here is derived from an EMBL/GenBank/DDBJ whole genome shotgun (WGS) entry which is preliminary data.</text>
</comment>
<feature type="transmembrane region" description="Helical" evidence="1">
    <location>
        <begin position="297"/>
        <end position="315"/>
    </location>
</feature>
<name>A0A252AIZ7_9PROT</name>
<evidence type="ECO:0000313" key="3">
    <source>
        <dbReference type="EMBL" id="OUI89544.1"/>
    </source>
</evidence>
<keyword evidence="1" id="KW-0812">Transmembrane</keyword>
<reference evidence="4" key="1">
    <citation type="submission" date="2014-06" db="EMBL/GenBank/DDBJ databases">
        <authorList>
            <person name="Winans N.J."/>
            <person name="Newell P.D."/>
            <person name="Douglas A.E."/>
        </authorList>
    </citation>
    <scope>NUCLEOTIDE SEQUENCE [LARGE SCALE GENOMIC DNA]</scope>
</reference>
<dbReference type="GO" id="GO:0000271">
    <property type="term" value="P:polysaccharide biosynthetic process"/>
    <property type="evidence" value="ECO:0007669"/>
    <property type="project" value="TreeGrafter"/>
</dbReference>
<feature type="transmembrane region" description="Helical" evidence="1">
    <location>
        <begin position="327"/>
        <end position="347"/>
    </location>
</feature>
<dbReference type="PANTHER" id="PTHR23028">
    <property type="entry name" value="ACETYLTRANSFERASE"/>
    <property type="match status" value="1"/>
</dbReference>
<keyword evidence="1" id="KW-1133">Transmembrane helix</keyword>
<feature type="transmembrane region" description="Helical" evidence="1">
    <location>
        <begin position="259"/>
        <end position="277"/>
    </location>
</feature>
<dbReference type="GO" id="GO:0016020">
    <property type="term" value="C:membrane"/>
    <property type="evidence" value="ECO:0007669"/>
    <property type="project" value="TreeGrafter"/>
</dbReference>
<dbReference type="Pfam" id="PF01757">
    <property type="entry name" value="Acyl_transf_3"/>
    <property type="match status" value="1"/>
</dbReference>
<protein>
    <recommendedName>
        <fullName evidence="2">Acyltransferase 3 domain-containing protein</fullName>
    </recommendedName>
</protein>
<feature type="transmembrane region" description="Helical" evidence="1">
    <location>
        <begin position="197"/>
        <end position="216"/>
    </location>
</feature>
<dbReference type="InterPro" id="IPR050879">
    <property type="entry name" value="Acyltransferase_3"/>
</dbReference>
<gene>
    <name evidence="3" type="ORF">HK17_15565</name>
</gene>
<evidence type="ECO:0000259" key="2">
    <source>
        <dbReference type="Pfam" id="PF01757"/>
    </source>
</evidence>
<keyword evidence="1" id="KW-0472">Membrane</keyword>
<evidence type="ECO:0000256" key="1">
    <source>
        <dbReference type="SAM" id="Phobius"/>
    </source>
</evidence>